<dbReference type="InterPro" id="IPR002018">
    <property type="entry name" value="CarbesteraseB"/>
</dbReference>
<evidence type="ECO:0000313" key="4">
    <source>
        <dbReference type="Proteomes" id="UP001498398"/>
    </source>
</evidence>
<evidence type="ECO:0000259" key="1">
    <source>
        <dbReference type="Pfam" id="PF00135"/>
    </source>
</evidence>
<dbReference type="EMBL" id="JBANRG010000048">
    <property type="protein sequence ID" value="KAK7445161.1"/>
    <property type="molecule type" value="Genomic_DNA"/>
</dbReference>
<dbReference type="Proteomes" id="UP001498398">
    <property type="component" value="Unassembled WGS sequence"/>
</dbReference>
<dbReference type="Gene3D" id="3.40.50.1820">
    <property type="entry name" value="alpha/beta hydrolase"/>
    <property type="match status" value="1"/>
</dbReference>
<sequence length="129" mass="14220">MASQSVQVTLWSRKISELVCLISVFLIVARACHGQQVVQTTSGRMQGVEEDGVVSFKGIRYALAPVETLRWGIPTPYIVDDTVTNVTNATTFGNTCIQQFYPVEMAEGIKQLLNNPENPPVEGEDCLFL</sequence>
<accession>A0ABR1JF03</accession>
<dbReference type="EMBL" id="JBANRG010000016">
    <property type="protein sequence ID" value="KAK7459612.1"/>
    <property type="molecule type" value="Genomic_DNA"/>
</dbReference>
<evidence type="ECO:0000313" key="2">
    <source>
        <dbReference type="EMBL" id="KAK7445161.1"/>
    </source>
</evidence>
<keyword evidence="4" id="KW-1185">Reference proteome</keyword>
<gene>
    <name evidence="3" type="ORF">VKT23_009592</name>
    <name evidence="2" type="ORF">VKT23_015029</name>
</gene>
<dbReference type="PANTHER" id="PTHR11559">
    <property type="entry name" value="CARBOXYLESTERASE"/>
    <property type="match status" value="1"/>
</dbReference>
<proteinExistence type="predicted"/>
<dbReference type="InterPro" id="IPR050309">
    <property type="entry name" value="Type-B_Carboxylest/Lipase"/>
</dbReference>
<organism evidence="3 4">
    <name type="scientific">Marasmiellus scandens</name>
    <dbReference type="NCBI Taxonomy" id="2682957"/>
    <lineage>
        <taxon>Eukaryota</taxon>
        <taxon>Fungi</taxon>
        <taxon>Dikarya</taxon>
        <taxon>Basidiomycota</taxon>
        <taxon>Agaricomycotina</taxon>
        <taxon>Agaricomycetes</taxon>
        <taxon>Agaricomycetidae</taxon>
        <taxon>Agaricales</taxon>
        <taxon>Marasmiineae</taxon>
        <taxon>Omphalotaceae</taxon>
        <taxon>Marasmiellus</taxon>
    </lineage>
</organism>
<protein>
    <recommendedName>
        <fullName evidence="1">Carboxylesterase type B domain-containing protein</fullName>
    </recommendedName>
</protein>
<comment type="caution">
    <text evidence="3">The sequence shown here is derived from an EMBL/GenBank/DDBJ whole genome shotgun (WGS) entry which is preliminary data.</text>
</comment>
<dbReference type="SUPFAM" id="SSF53474">
    <property type="entry name" value="alpha/beta-Hydrolases"/>
    <property type="match status" value="1"/>
</dbReference>
<reference evidence="3 4" key="1">
    <citation type="submission" date="2024-01" db="EMBL/GenBank/DDBJ databases">
        <title>A draft genome for the cacao thread blight pathogen Marasmiellus scandens.</title>
        <authorList>
            <person name="Baruah I.K."/>
            <person name="Leung J."/>
            <person name="Bukari Y."/>
            <person name="Amoako-Attah I."/>
            <person name="Meinhardt L.W."/>
            <person name="Bailey B.A."/>
            <person name="Cohen S.P."/>
        </authorList>
    </citation>
    <scope>NUCLEOTIDE SEQUENCE [LARGE SCALE GENOMIC DNA]</scope>
    <source>
        <strain evidence="3 4">GH-19</strain>
    </source>
</reference>
<dbReference type="Pfam" id="PF00135">
    <property type="entry name" value="COesterase"/>
    <property type="match status" value="1"/>
</dbReference>
<feature type="domain" description="Carboxylesterase type B" evidence="1">
    <location>
        <begin position="35"/>
        <end position="129"/>
    </location>
</feature>
<dbReference type="InterPro" id="IPR029058">
    <property type="entry name" value="AB_hydrolase_fold"/>
</dbReference>
<evidence type="ECO:0000313" key="3">
    <source>
        <dbReference type="EMBL" id="KAK7459612.1"/>
    </source>
</evidence>
<name>A0ABR1JF03_9AGAR</name>